<evidence type="ECO:0000256" key="1">
    <source>
        <dbReference type="SAM" id="Phobius"/>
    </source>
</evidence>
<name>A0A6A5TZR1_9PLEO</name>
<gene>
    <name evidence="2" type="ORF">CC80DRAFT_34280</name>
</gene>
<organism evidence="2 3">
    <name type="scientific">Byssothecium circinans</name>
    <dbReference type="NCBI Taxonomy" id="147558"/>
    <lineage>
        <taxon>Eukaryota</taxon>
        <taxon>Fungi</taxon>
        <taxon>Dikarya</taxon>
        <taxon>Ascomycota</taxon>
        <taxon>Pezizomycotina</taxon>
        <taxon>Dothideomycetes</taxon>
        <taxon>Pleosporomycetidae</taxon>
        <taxon>Pleosporales</taxon>
        <taxon>Massarineae</taxon>
        <taxon>Massarinaceae</taxon>
        <taxon>Byssothecium</taxon>
    </lineage>
</organism>
<accession>A0A6A5TZR1</accession>
<keyword evidence="3" id="KW-1185">Reference proteome</keyword>
<feature type="transmembrane region" description="Helical" evidence="1">
    <location>
        <begin position="21"/>
        <end position="41"/>
    </location>
</feature>
<keyword evidence="1" id="KW-1133">Transmembrane helix</keyword>
<dbReference type="Proteomes" id="UP000800035">
    <property type="component" value="Unassembled WGS sequence"/>
</dbReference>
<dbReference type="PROSITE" id="PS51257">
    <property type="entry name" value="PROKAR_LIPOPROTEIN"/>
    <property type="match status" value="1"/>
</dbReference>
<protein>
    <submittedName>
        <fullName evidence="2">Uncharacterized protein</fullName>
    </submittedName>
</protein>
<reference evidence="2" key="1">
    <citation type="journal article" date="2020" name="Stud. Mycol.">
        <title>101 Dothideomycetes genomes: a test case for predicting lifestyles and emergence of pathogens.</title>
        <authorList>
            <person name="Haridas S."/>
            <person name="Albert R."/>
            <person name="Binder M."/>
            <person name="Bloem J."/>
            <person name="Labutti K."/>
            <person name="Salamov A."/>
            <person name="Andreopoulos B."/>
            <person name="Baker S."/>
            <person name="Barry K."/>
            <person name="Bills G."/>
            <person name="Bluhm B."/>
            <person name="Cannon C."/>
            <person name="Castanera R."/>
            <person name="Culley D."/>
            <person name="Daum C."/>
            <person name="Ezra D."/>
            <person name="Gonzalez J."/>
            <person name="Henrissat B."/>
            <person name="Kuo A."/>
            <person name="Liang C."/>
            <person name="Lipzen A."/>
            <person name="Lutzoni F."/>
            <person name="Magnuson J."/>
            <person name="Mondo S."/>
            <person name="Nolan M."/>
            <person name="Ohm R."/>
            <person name="Pangilinan J."/>
            <person name="Park H.-J."/>
            <person name="Ramirez L."/>
            <person name="Alfaro M."/>
            <person name="Sun H."/>
            <person name="Tritt A."/>
            <person name="Yoshinaga Y."/>
            <person name="Zwiers L.-H."/>
            <person name="Turgeon B."/>
            <person name="Goodwin S."/>
            <person name="Spatafora J."/>
            <person name="Crous P."/>
            <person name="Grigoriev I."/>
        </authorList>
    </citation>
    <scope>NUCLEOTIDE SEQUENCE</scope>
    <source>
        <strain evidence="2">CBS 675.92</strain>
    </source>
</reference>
<evidence type="ECO:0000313" key="2">
    <source>
        <dbReference type="EMBL" id="KAF1957824.1"/>
    </source>
</evidence>
<proteinExistence type="predicted"/>
<keyword evidence="1" id="KW-0812">Transmembrane</keyword>
<dbReference type="AlphaFoldDB" id="A0A6A5TZR1"/>
<sequence length="74" mass="8431">MIFIRHLTFTYRPLYHMYQNFIYGCLSCSLIDGACTFTFSFPRSFSPCTLPSHSALKGTRSRVSKNGKVTQGLK</sequence>
<dbReference type="EMBL" id="ML976988">
    <property type="protein sequence ID" value="KAF1957824.1"/>
    <property type="molecule type" value="Genomic_DNA"/>
</dbReference>
<evidence type="ECO:0000313" key="3">
    <source>
        <dbReference type="Proteomes" id="UP000800035"/>
    </source>
</evidence>
<keyword evidence="1" id="KW-0472">Membrane</keyword>